<dbReference type="InterPro" id="IPR012657">
    <property type="entry name" value="23S_rRNA-intervening_sequence"/>
</dbReference>
<proteinExistence type="predicted"/>
<protein>
    <submittedName>
        <fullName evidence="1">Four helix bundle suffix domain-containing protein</fullName>
    </submittedName>
</protein>
<dbReference type="EMBL" id="DYXT01000028">
    <property type="protein sequence ID" value="HJE39112.1"/>
    <property type="molecule type" value="Genomic_DNA"/>
</dbReference>
<organism evidence="1 2">
    <name type="scientific">Candidatus Amulumruptor caecigallinarius</name>
    <dbReference type="NCBI Taxonomy" id="2109911"/>
    <lineage>
        <taxon>Bacteria</taxon>
        <taxon>Pseudomonadati</taxon>
        <taxon>Bacteroidota</taxon>
        <taxon>Bacteroidia</taxon>
        <taxon>Bacteroidales</taxon>
        <taxon>Muribaculaceae</taxon>
        <taxon>Candidatus Amulumruptor</taxon>
    </lineage>
</organism>
<reference evidence="1" key="1">
    <citation type="journal article" date="2021" name="PeerJ">
        <title>Extensive microbial diversity within the chicken gut microbiome revealed by metagenomics and culture.</title>
        <authorList>
            <person name="Gilroy R."/>
            <person name="Ravi A."/>
            <person name="Getino M."/>
            <person name="Pursley I."/>
            <person name="Horton D.L."/>
            <person name="Alikhan N.F."/>
            <person name="Baker D."/>
            <person name="Gharbi K."/>
            <person name="Hall N."/>
            <person name="Watson M."/>
            <person name="Adriaenssens E.M."/>
            <person name="Foster-Nyarko E."/>
            <person name="Jarju S."/>
            <person name="Secka A."/>
            <person name="Antonio M."/>
            <person name="Oren A."/>
            <person name="Chaudhuri R.R."/>
            <person name="La Ragione R."/>
            <person name="Hildebrand F."/>
            <person name="Pallen M.J."/>
        </authorList>
    </citation>
    <scope>NUCLEOTIDE SEQUENCE</scope>
    <source>
        <strain evidence="1">4100</strain>
    </source>
</reference>
<gene>
    <name evidence="1" type="ORF">K8V47_05075</name>
</gene>
<accession>A0A4Q0UAU8</accession>
<dbReference type="InterPro" id="IPR026354">
    <property type="entry name" value="4helix_suffix_dom"/>
</dbReference>
<reference evidence="1" key="2">
    <citation type="submission" date="2021-09" db="EMBL/GenBank/DDBJ databases">
        <authorList>
            <person name="Gilroy R."/>
        </authorList>
    </citation>
    <scope>NUCLEOTIDE SEQUENCE</scope>
    <source>
        <strain evidence="1">4100</strain>
    </source>
</reference>
<evidence type="ECO:0000313" key="2">
    <source>
        <dbReference type="Proteomes" id="UP000711407"/>
    </source>
</evidence>
<dbReference type="InterPro" id="IPR036583">
    <property type="entry name" value="23S_rRNA_IVS_sf"/>
</dbReference>
<dbReference type="AlphaFoldDB" id="A0A4Q0UAU8"/>
<sequence>MTDVDNGFIPIRANYDSLTAYKKSECIYDVTFHFAHAYLSKGDRTIDQMIQAARSGKQNIAEGIEAGATSKETGIKLVNVARASLQELLLDYKDYLRVRNLEQWNVNSEKGIRCRRVCAQQNGSAYYRAAIQKRNDTAIANIAITLIFQCDKLLRGLIEHLKTEFLEKGGIKEEMARARLEARKDKYGGNK</sequence>
<dbReference type="Proteomes" id="UP000711407">
    <property type="component" value="Unassembled WGS sequence"/>
</dbReference>
<comment type="caution">
    <text evidence="1">The sequence shown here is derived from an EMBL/GenBank/DDBJ whole genome shotgun (WGS) entry which is preliminary data.</text>
</comment>
<dbReference type="NCBIfam" id="TIGR04258">
    <property type="entry name" value="4helix_suffix"/>
    <property type="match status" value="1"/>
</dbReference>
<evidence type="ECO:0000313" key="1">
    <source>
        <dbReference type="EMBL" id="HJE39112.1"/>
    </source>
</evidence>
<name>A0A4Q0UAU8_9BACT</name>
<dbReference type="Gene3D" id="1.20.1440.60">
    <property type="entry name" value="23S rRNA-intervening sequence"/>
    <property type="match status" value="1"/>
</dbReference>
<dbReference type="SUPFAM" id="SSF158446">
    <property type="entry name" value="IVS-encoded protein-like"/>
    <property type="match status" value="1"/>
</dbReference>
<dbReference type="NCBIfam" id="TIGR02436">
    <property type="entry name" value="four helix bundle protein"/>
    <property type="match status" value="1"/>
</dbReference>